<protein>
    <recommendedName>
        <fullName evidence="1">COMM domain-containing protein 3</fullName>
    </recommendedName>
</protein>
<evidence type="ECO:0000256" key="1">
    <source>
        <dbReference type="ARBA" id="ARBA00016548"/>
    </source>
</evidence>
<sequence>MSCMSSQYFILFSSTILEECKFTQDRIDILLQLYQEKKLFIQILLGNIGTSPPHIVDVDWRLDYYIKSNQLEKVNEPVYLISLKTEVPGKTDLEEVQFSCSLEQLQDFVGKLKDATKCLEKIGQV</sequence>
<dbReference type="OrthoDB" id="1917519at2759"/>
<gene>
    <name evidence="4" type="ORF">MGAL_10B056372</name>
</gene>
<dbReference type="EMBL" id="UYJE01008033">
    <property type="protein sequence ID" value="VDI60405.1"/>
    <property type="molecule type" value="Genomic_DNA"/>
</dbReference>
<dbReference type="Pfam" id="PF07258">
    <property type="entry name" value="COMM_domain"/>
    <property type="match status" value="1"/>
</dbReference>
<dbReference type="GO" id="GO:0006814">
    <property type="term" value="P:sodium ion transport"/>
    <property type="evidence" value="ECO:0007669"/>
    <property type="project" value="InterPro"/>
</dbReference>
<evidence type="ECO:0000256" key="2">
    <source>
        <dbReference type="ARBA" id="ARBA00093469"/>
    </source>
</evidence>
<name>A0A8B6G8Q0_MYTGA</name>
<comment type="caution">
    <text evidence="4">The sequence shown here is derived from an EMBL/GenBank/DDBJ whole genome shotgun (WGS) entry which is preliminary data.</text>
</comment>
<dbReference type="PANTHER" id="PTHR31159:SF1">
    <property type="entry name" value="COMM DOMAIN-CONTAINING PROTEIN 3"/>
    <property type="match status" value="1"/>
</dbReference>
<dbReference type="PANTHER" id="PTHR31159">
    <property type="entry name" value="COMM DOMAIN-CONTAINING PROTEIN 3"/>
    <property type="match status" value="1"/>
</dbReference>
<dbReference type="InterPro" id="IPR017920">
    <property type="entry name" value="COMM"/>
</dbReference>
<evidence type="ECO:0000313" key="5">
    <source>
        <dbReference type="Proteomes" id="UP000596742"/>
    </source>
</evidence>
<dbReference type="InterPro" id="IPR037355">
    <property type="entry name" value="COMMD3"/>
</dbReference>
<dbReference type="Proteomes" id="UP000596742">
    <property type="component" value="Unassembled WGS sequence"/>
</dbReference>
<evidence type="ECO:0000313" key="4">
    <source>
        <dbReference type="EMBL" id="VDI60405.1"/>
    </source>
</evidence>
<proteinExistence type="inferred from homology"/>
<keyword evidence="5" id="KW-1185">Reference proteome</keyword>
<dbReference type="AlphaFoldDB" id="A0A8B6G8Q0"/>
<dbReference type="CDD" id="cd04751">
    <property type="entry name" value="Commd3"/>
    <property type="match status" value="1"/>
</dbReference>
<dbReference type="PROSITE" id="PS51269">
    <property type="entry name" value="COMM"/>
    <property type="match status" value="1"/>
</dbReference>
<feature type="domain" description="COMM" evidence="3">
    <location>
        <begin position="54"/>
        <end position="123"/>
    </location>
</feature>
<reference evidence="4" key="1">
    <citation type="submission" date="2018-11" db="EMBL/GenBank/DDBJ databases">
        <authorList>
            <person name="Alioto T."/>
            <person name="Alioto T."/>
        </authorList>
    </citation>
    <scope>NUCLEOTIDE SEQUENCE</scope>
</reference>
<comment type="similarity">
    <text evidence="2">Belongs to the COMM domain-containing protein 3 family.</text>
</comment>
<evidence type="ECO:0000259" key="3">
    <source>
        <dbReference type="PROSITE" id="PS51269"/>
    </source>
</evidence>
<organism evidence="4 5">
    <name type="scientific">Mytilus galloprovincialis</name>
    <name type="common">Mediterranean mussel</name>
    <dbReference type="NCBI Taxonomy" id="29158"/>
    <lineage>
        <taxon>Eukaryota</taxon>
        <taxon>Metazoa</taxon>
        <taxon>Spiralia</taxon>
        <taxon>Lophotrochozoa</taxon>
        <taxon>Mollusca</taxon>
        <taxon>Bivalvia</taxon>
        <taxon>Autobranchia</taxon>
        <taxon>Pteriomorphia</taxon>
        <taxon>Mytilida</taxon>
        <taxon>Mytiloidea</taxon>
        <taxon>Mytilidae</taxon>
        <taxon>Mytilinae</taxon>
        <taxon>Mytilus</taxon>
    </lineage>
</organism>
<accession>A0A8B6G8Q0</accession>